<organism evidence="7 8">
    <name type="scientific">Streptomyces reniochalinae</name>
    <dbReference type="NCBI Taxonomy" id="2250578"/>
    <lineage>
        <taxon>Bacteria</taxon>
        <taxon>Bacillati</taxon>
        <taxon>Actinomycetota</taxon>
        <taxon>Actinomycetes</taxon>
        <taxon>Kitasatosporales</taxon>
        <taxon>Streptomycetaceae</taxon>
        <taxon>Streptomyces</taxon>
    </lineage>
</organism>
<feature type="domain" description="HTH tetR-type" evidence="6">
    <location>
        <begin position="20"/>
        <end position="80"/>
    </location>
</feature>
<evidence type="ECO:0000313" key="7">
    <source>
        <dbReference type="EMBL" id="RCG13638.1"/>
    </source>
</evidence>
<comment type="caution">
    <text evidence="7">The sequence shown here is derived from an EMBL/GenBank/DDBJ whole genome shotgun (WGS) entry which is preliminary data.</text>
</comment>
<dbReference type="PANTHER" id="PTHR30055:SF234">
    <property type="entry name" value="HTH-TYPE TRANSCRIPTIONAL REGULATOR BETI"/>
    <property type="match status" value="1"/>
</dbReference>
<dbReference type="InterPro" id="IPR050109">
    <property type="entry name" value="HTH-type_TetR-like_transc_reg"/>
</dbReference>
<dbReference type="InterPro" id="IPR041669">
    <property type="entry name" value="TetR_C_15"/>
</dbReference>
<reference evidence="7 8" key="1">
    <citation type="submission" date="2018-06" db="EMBL/GenBank/DDBJ databases">
        <title>Streptomyces reniochalinae sp. nov. and Streptomyces diacarnus sp. nov. from marine sponges.</title>
        <authorList>
            <person name="Li L."/>
        </authorList>
    </citation>
    <scope>NUCLEOTIDE SEQUENCE [LARGE SCALE GENOMIC DNA]</scope>
    <source>
        <strain evidence="7 8">LHW50302</strain>
    </source>
</reference>
<feature type="region of interest" description="Disordered" evidence="5">
    <location>
        <begin position="204"/>
        <end position="236"/>
    </location>
</feature>
<evidence type="ECO:0000313" key="8">
    <source>
        <dbReference type="Proteomes" id="UP000253507"/>
    </source>
</evidence>
<dbReference type="OrthoDB" id="5242390at2"/>
<dbReference type="Proteomes" id="UP000253507">
    <property type="component" value="Unassembled WGS sequence"/>
</dbReference>
<keyword evidence="3" id="KW-0804">Transcription</keyword>
<gene>
    <name evidence="7" type="ORF">DQ392_31465</name>
</gene>
<sequence>MTSDRRGLAPRKQPRQVRAELTRQRILDAAARVFAEYGYAAGTTNRIAERARVSIGSLYQYYPNKDALLVELLTRHLDAGRAATPLDQDGRLPASLEDVMRFYVRRAIDNHREDPQLLRVMMEQGPRTPAILERVAQSELERTAYARRLLRDHPDVRVADTDTAARLVVSTIELVVHKMMAASEQTDTTRLENELVAMLTRYLTNGPAPTSEDPDLVPAPDSGSDSGSDSDQGSHT</sequence>
<keyword evidence="2 4" id="KW-0238">DNA-binding</keyword>
<dbReference type="GO" id="GO:0000976">
    <property type="term" value="F:transcription cis-regulatory region binding"/>
    <property type="evidence" value="ECO:0007669"/>
    <property type="project" value="TreeGrafter"/>
</dbReference>
<dbReference type="EMBL" id="QOIM01000049">
    <property type="protein sequence ID" value="RCG13638.1"/>
    <property type="molecule type" value="Genomic_DNA"/>
</dbReference>
<dbReference type="PANTHER" id="PTHR30055">
    <property type="entry name" value="HTH-TYPE TRANSCRIPTIONAL REGULATOR RUTR"/>
    <property type="match status" value="1"/>
</dbReference>
<feature type="DNA-binding region" description="H-T-H motif" evidence="4">
    <location>
        <begin position="43"/>
        <end position="62"/>
    </location>
</feature>
<name>A0A367E6F7_9ACTN</name>
<evidence type="ECO:0000256" key="2">
    <source>
        <dbReference type="ARBA" id="ARBA00023125"/>
    </source>
</evidence>
<evidence type="ECO:0000259" key="6">
    <source>
        <dbReference type="PROSITE" id="PS50977"/>
    </source>
</evidence>
<dbReference type="AlphaFoldDB" id="A0A367E6F7"/>
<dbReference type="Pfam" id="PF17918">
    <property type="entry name" value="TetR_C_15"/>
    <property type="match status" value="1"/>
</dbReference>
<dbReference type="Pfam" id="PF00440">
    <property type="entry name" value="TetR_N"/>
    <property type="match status" value="1"/>
</dbReference>
<evidence type="ECO:0000256" key="1">
    <source>
        <dbReference type="ARBA" id="ARBA00023015"/>
    </source>
</evidence>
<keyword evidence="8" id="KW-1185">Reference proteome</keyword>
<dbReference type="SUPFAM" id="SSF46689">
    <property type="entry name" value="Homeodomain-like"/>
    <property type="match status" value="1"/>
</dbReference>
<accession>A0A367E6F7</accession>
<dbReference type="GO" id="GO:0003700">
    <property type="term" value="F:DNA-binding transcription factor activity"/>
    <property type="evidence" value="ECO:0007669"/>
    <property type="project" value="TreeGrafter"/>
</dbReference>
<protein>
    <submittedName>
        <fullName evidence="7">TetR/AcrR family transcriptional regulator</fullName>
    </submittedName>
</protein>
<dbReference type="RefSeq" id="WP_114019118.1">
    <property type="nucleotide sequence ID" value="NZ_QOIM01000049.1"/>
</dbReference>
<evidence type="ECO:0000256" key="5">
    <source>
        <dbReference type="SAM" id="MobiDB-lite"/>
    </source>
</evidence>
<keyword evidence="1" id="KW-0805">Transcription regulation</keyword>
<dbReference type="InterPro" id="IPR001647">
    <property type="entry name" value="HTH_TetR"/>
</dbReference>
<evidence type="ECO:0000256" key="4">
    <source>
        <dbReference type="PROSITE-ProRule" id="PRU00335"/>
    </source>
</evidence>
<dbReference type="Gene3D" id="1.10.357.10">
    <property type="entry name" value="Tetracycline Repressor, domain 2"/>
    <property type="match status" value="1"/>
</dbReference>
<dbReference type="PRINTS" id="PR00455">
    <property type="entry name" value="HTHTETR"/>
</dbReference>
<dbReference type="InterPro" id="IPR009057">
    <property type="entry name" value="Homeodomain-like_sf"/>
</dbReference>
<feature type="compositionally biased region" description="Low complexity" evidence="5">
    <location>
        <begin position="221"/>
        <end position="236"/>
    </location>
</feature>
<dbReference type="PROSITE" id="PS50977">
    <property type="entry name" value="HTH_TETR_2"/>
    <property type="match status" value="1"/>
</dbReference>
<proteinExistence type="predicted"/>
<evidence type="ECO:0000256" key="3">
    <source>
        <dbReference type="ARBA" id="ARBA00023163"/>
    </source>
</evidence>